<comment type="caution">
    <text evidence="1">The sequence shown here is derived from an EMBL/GenBank/DDBJ whole genome shotgun (WGS) entry which is preliminary data.</text>
</comment>
<reference evidence="1 2" key="1">
    <citation type="submission" date="2018-08" db="EMBL/GenBank/DDBJ databases">
        <title>Genome and evolution of the arbuscular mycorrhizal fungus Diversispora epigaea (formerly Glomus versiforme) and its bacterial endosymbionts.</title>
        <authorList>
            <person name="Sun X."/>
            <person name="Fei Z."/>
            <person name="Harrison M."/>
        </authorList>
    </citation>
    <scope>NUCLEOTIDE SEQUENCE [LARGE SCALE GENOMIC DNA]</scope>
    <source>
        <strain evidence="1 2">IT104</strain>
    </source>
</reference>
<organism evidence="1 2">
    <name type="scientific">Diversispora epigaea</name>
    <dbReference type="NCBI Taxonomy" id="1348612"/>
    <lineage>
        <taxon>Eukaryota</taxon>
        <taxon>Fungi</taxon>
        <taxon>Fungi incertae sedis</taxon>
        <taxon>Mucoromycota</taxon>
        <taxon>Glomeromycotina</taxon>
        <taxon>Glomeromycetes</taxon>
        <taxon>Diversisporales</taxon>
        <taxon>Diversisporaceae</taxon>
        <taxon>Diversispora</taxon>
    </lineage>
</organism>
<evidence type="ECO:0000313" key="1">
    <source>
        <dbReference type="EMBL" id="RHZ81804.1"/>
    </source>
</evidence>
<accession>A0A397J9D6</accession>
<protein>
    <submittedName>
        <fullName evidence="1">Uncharacterized protein</fullName>
    </submittedName>
</protein>
<name>A0A397J9D6_9GLOM</name>
<dbReference type="AlphaFoldDB" id="A0A397J9D6"/>
<dbReference type="Proteomes" id="UP000266861">
    <property type="component" value="Unassembled WGS sequence"/>
</dbReference>
<dbReference type="OrthoDB" id="2429015at2759"/>
<proteinExistence type="predicted"/>
<sequence>MLKQIGKGGFGTIHYARWIDGQLINGILIDDGGGIKKVDNFGRILPTSDWSYFGYLEAVEPHFSNRAKISTLKSTWKRRFNDHLRDLEKDSSYWDGSVPRCNAECGYTFIPLGAGSLLEPEDDPFLKKLKILLFETLPIFFDAYSLLHDNPLKNRNMLEEEYMNTYIRPVLKKALRRFSDTRYTR</sequence>
<dbReference type="EMBL" id="PQFF01000109">
    <property type="protein sequence ID" value="RHZ81804.1"/>
    <property type="molecule type" value="Genomic_DNA"/>
</dbReference>
<keyword evidence="2" id="KW-1185">Reference proteome</keyword>
<gene>
    <name evidence="1" type="ORF">Glove_117g27</name>
</gene>
<evidence type="ECO:0000313" key="2">
    <source>
        <dbReference type="Proteomes" id="UP000266861"/>
    </source>
</evidence>